<dbReference type="RefSeq" id="XP_068366795.1">
    <property type="nucleotide sequence ID" value="XM_068514725.1"/>
</dbReference>
<dbReference type="InterPro" id="IPR036317">
    <property type="entry name" value="Cullin_homology_sf"/>
</dbReference>
<accession>A0A1J4KQX4</accession>
<evidence type="ECO:0000313" key="1">
    <source>
        <dbReference type="EMBL" id="OHT13659.1"/>
    </source>
</evidence>
<organism evidence="1 2">
    <name type="scientific">Tritrichomonas foetus</name>
    <dbReference type="NCBI Taxonomy" id="1144522"/>
    <lineage>
        <taxon>Eukaryota</taxon>
        <taxon>Metamonada</taxon>
        <taxon>Parabasalia</taxon>
        <taxon>Tritrichomonadida</taxon>
        <taxon>Tritrichomonadidae</taxon>
        <taxon>Tritrichomonas</taxon>
    </lineage>
</organism>
<sequence length="189" mass="22154">MDNTNKSLTKLINGDWKTVLKGLLVTINEDALTDSDISKILPIISFFQMKTDLELMHIKQAAKRLTKNRSDQIDKVYSIMEQLDSVRPQLQLESLRALINDAAKSLEQNHFGPVLILNSRSWPYIYKPPYPSPENLREITAKISTQYVKIYIVTVILDWFSKYFDWVSEKKWLFRNFSDCFEMLSFCFD</sequence>
<comment type="caution">
    <text evidence="1">The sequence shown here is derived from an EMBL/GenBank/DDBJ whole genome shotgun (WGS) entry which is preliminary data.</text>
</comment>
<dbReference type="VEuPathDB" id="TrichDB:TRFO_43292"/>
<dbReference type="SUPFAM" id="SSF75632">
    <property type="entry name" value="Cullin homology domain"/>
    <property type="match status" value="1"/>
</dbReference>
<reference evidence="1" key="1">
    <citation type="submission" date="2016-10" db="EMBL/GenBank/DDBJ databases">
        <authorList>
            <person name="Benchimol M."/>
            <person name="Almeida L.G."/>
            <person name="Vasconcelos A.T."/>
            <person name="Perreira-Neves A."/>
            <person name="Rosa I.A."/>
            <person name="Tasca T."/>
            <person name="Bogo M.R."/>
            <person name="de Souza W."/>
        </authorList>
    </citation>
    <scope>NUCLEOTIDE SEQUENCE [LARGE SCALE GENOMIC DNA]</scope>
    <source>
        <strain evidence="1">K</strain>
    </source>
</reference>
<keyword evidence="2" id="KW-1185">Reference proteome</keyword>
<gene>
    <name evidence="1" type="ORF">TRFO_43292</name>
</gene>
<proteinExistence type="predicted"/>
<protein>
    <submittedName>
        <fullName evidence="1">Uncharacterized protein</fullName>
    </submittedName>
</protein>
<dbReference type="EMBL" id="MLAK01000497">
    <property type="protein sequence ID" value="OHT13659.1"/>
    <property type="molecule type" value="Genomic_DNA"/>
</dbReference>
<name>A0A1J4KQX4_9EUKA</name>
<dbReference type="GeneID" id="94849429"/>
<evidence type="ECO:0000313" key="2">
    <source>
        <dbReference type="Proteomes" id="UP000179807"/>
    </source>
</evidence>
<dbReference type="AlphaFoldDB" id="A0A1J4KQX4"/>
<dbReference type="Proteomes" id="UP000179807">
    <property type="component" value="Unassembled WGS sequence"/>
</dbReference>